<keyword evidence="2" id="KW-1185">Reference proteome</keyword>
<protein>
    <submittedName>
        <fullName evidence="1">Uncharacterized protein</fullName>
    </submittedName>
</protein>
<dbReference type="AlphaFoldDB" id="A0A9J5YNL0"/>
<reference evidence="1 2" key="1">
    <citation type="submission" date="2020-09" db="EMBL/GenBank/DDBJ databases">
        <title>De no assembly of potato wild relative species, Solanum commersonii.</title>
        <authorList>
            <person name="Cho K."/>
        </authorList>
    </citation>
    <scope>NUCLEOTIDE SEQUENCE [LARGE SCALE GENOMIC DNA]</scope>
    <source>
        <strain evidence="1">LZ3.2</strain>
        <tissue evidence="1">Leaf</tissue>
    </source>
</reference>
<gene>
    <name evidence="1" type="ORF">H5410_033428</name>
</gene>
<accession>A0A9J5YNL0</accession>
<organism evidence="1 2">
    <name type="scientific">Solanum commersonii</name>
    <name type="common">Commerson's wild potato</name>
    <name type="synonym">Commerson's nightshade</name>
    <dbReference type="NCBI Taxonomy" id="4109"/>
    <lineage>
        <taxon>Eukaryota</taxon>
        <taxon>Viridiplantae</taxon>
        <taxon>Streptophyta</taxon>
        <taxon>Embryophyta</taxon>
        <taxon>Tracheophyta</taxon>
        <taxon>Spermatophyta</taxon>
        <taxon>Magnoliopsida</taxon>
        <taxon>eudicotyledons</taxon>
        <taxon>Gunneridae</taxon>
        <taxon>Pentapetalae</taxon>
        <taxon>asterids</taxon>
        <taxon>lamiids</taxon>
        <taxon>Solanales</taxon>
        <taxon>Solanaceae</taxon>
        <taxon>Solanoideae</taxon>
        <taxon>Solaneae</taxon>
        <taxon>Solanum</taxon>
    </lineage>
</organism>
<comment type="caution">
    <text evidence="1">The sequence shown here is derived from an EMBL/GenBank/DDBJ whole genome shotgun (WGS) entry which is preliminary data.</text>
</comment>
<dbReference type="EMBL" id="JACXVP010000006">
    <property type="protein sequence ID" value="KAG5602058.1"/>
    <property type="molecule type" value="Genomic_DNA"/>
</dbReference>
<name>A0A9J5YNL0_SOLCO</name>
<feature type="non-terminal residue" evidence="1">
    <location>
        <position position="1"/>
    </location>
</feature>
<evidence type="ECO:0000313" key="1">
    <source>
        <dbReference type="EMBL" id="KAG5602058.1"/>
    </source>
</evidence>
<proteinExistence type="predicted"/>
<evidence type="ECO:0000313" key="2">
    <source>
        <dbReference type="Proteomes" id="UP000824120"/>
    </source>
</evidence>
<dbReference type="Proteomes" id="UP000824120">
    <property type="component" value="Chromosome 6"/>
</dbReference>
<sequence length="67" mass="7477">MGSHWVCCIRLGKVVEALGSSSSIYAKSTGLSVSFGFYCIILKKAICYHLHRLVYNLSIFLLNDSFD</sequence>